<dbReference type="AlphaFoldDB" id="A0A448UC14"/>
<keyword evidence="2" id="KW-1185">Reference proteome</keyword>
<dbReference type="EMBL" id="LR134516">
    <property type="protein sequence ID" value="VEJ21428.1"/>
    <property type="molecule type" value="Genomic_DNA"/>
</dbReference>
<protein>
    <recommendedName>
        <fullName evidence="3">DUF4298 domain-containing protein</fullName>
    </recommendedName>
</protein>
<evidence type="ECO:0000313" key="1">
    <source>
        <dbReference type="EMBL" id="VEJ21428.1"/>
    </source>
</evidence>
<dbReference type="STRING" id="326522.BWD08_08515"/>
<dbReference type="RefSeq" id="WP_085363164.1">
    <property type="nucleotide sequence ID" value="NZ_LR134516.1"/>
</dbReference>
<accession>A0A448UC14</accession>
<name>A0A448UC14_9NEIS</name>
<organism evidence="1 2">
    <name type="scientific">Neisseria animaloris</name>
    <dbReference type="NCBI Taxonomy" id="326522"/>
    <lineage>
        <taxon>Bacteria</taxon>
        <taxon>Pseudomonadati</taxon>
        <taxon>Pseudomonadota</taxon>
        <taxon>Betaproteobacteria</taxon>
        <taxon>Neisseriales</taxon>
        <taxon>Neisseriaceae</taxon>
        <taxon>Neisseria</taxon>
    </lineage>
</organism>
<gene>
    <name evidence="1" type="ORF">NCTC12227_01166</name>
</gene>
<sequence>MTDLPNQAEAQARIDHIQKLYREWTDLFPKLEAAHQDWLRGEAIMRELAQFYFEGEYMRYVQALEDGLDVNLHTQGEYSIMSEDALWNAFAEQQNLAWQRLRSAVAVLDRDGGNEAV</sequence>
<dbReference type="KEGG" id="nani:NCTC12227_01166"/>
<evidence type="ECO:0008006" key="3">
    <source>
        <dbReference type="Google" id="ProtNLM"/>
    </source>
</evidence>
<dbReference type="Pfam" id="PF14131">
    <property type="entry name" value="DUF4298"/>
    <property type="match status" value="1"/>
</dbReference>
<dbReference type="OrthoDB" id="8602690at2"/>
<dbReference type="Proteomes" id="UP000268229">
    <property type="component" value="Chromosome"/>
</dbReference>
<proteinExistence type="predicted"/>
<reference evidence="1 2" key="1">
    <citation type="submission" date="2018-12" db="EMBL/GenBank/DDBJ databases">
        <authorList>
            <consortium name="Pathogen Informatics"/>
        </authorList>
    </citation>
    <scope>NUCLEOTIDE SEQUENCE [LARGE SCALE GENOMIC DNA]</scope>
    <source>
        <strain evidence="1 2">NCTC12227</strain>
    </source>
</reference>
<evidence type="ECO:0000313" key="2">
    <source>
        <dbReference type="Proteomes" id="UP000268229"/>
    </source>
</evidence>
<dbReference type="InterPro" id="IPR025384">
    <property type="entry name" value="DUF4298"/>
</dbReference>